<dbReference type="Gene3D" id="3.40.50.880">
    <property type="match status" value="1"/>
</dbReference>
<dbReference type="Gene3D" id="3.40.50.410">
    <property type="entry name" value="von Willebrand factor, type A domain"/>
    <property type="match status" value="1"/>
</dbReference>
<evidence type="ECO:0008006" key="4">
    <source>
        <dbReference type="Google" id="ProtNLM"/>
    </source>
</evidence>
<sequence>MEASNIIFQGRGLWWLWLSLAALAAIGVIMLYRYERRLVAARIGNSLLALRLSAIALLFFALLQPVLAVVRERAAERRILIAVDVSQSMQTPDPQASDAEKLRWARALGTIGNDGSRDRLDQWLQALENDQEPKWVESSNGEAAVQLAQTRRDSLHQLLDEIGALQRREIVQRILTSTTTPLLAELQRIGDVQIQLFADQSVAADADTLSLLDLNEQELGLNVGVTNLRAGIESGTSSSEETSLAGIVLFSDGRDTSTHDSIATARALGRENIPIFPVLIGSPRKPVDITVTDLDFPTSVFLGDTPRLTATLATTGFAGRAIEVVLQPATGAALRKTINVEADTTTVAFDWPADSAGRSSFRIAVAAQPEELRDDNNSAEFALTVVDDTIRVLLIEEEARWEFRFIDNAFLRDSRVDVAQVIFEQPFLDVLDASFFPRQLDWPNDPAGWDKSALADTDVVIVGDVSQTHLTPADWESLERYVDAGRGTLVLLAGKNFSTDGELPPALQRLLPVSDLRIEQFTKRSAKSSPNERGFHLSLTPEGEREPMLQFAADPQANREIWRDFPGHVWGMTGTAKPGASVLATMDSPADAPQGTSADRAILARQTYGLGQVLWLGIDSTWRWRHRAGDRYHHRFWGQLARWGARQQSLGGTDSVKFGFERSDITQGKTAVLRARFNRVFLERYPQLTATAELVAAGESRILQTLPLTPAPSRPLAYEGQAIDLPPGEYTARLKLDGADLDAAKFVATLFVSQPPAQELTDLSANADLLSQIATVSGGRLIGPDALSELPQLLNAAEVAHGDRDEVALWQHPVLLLLFCALVTTEWVVRKLNGLP</sequence>
<dbReference type="InterPro" id="IPR036465">
    <property type="entry name" value="vWFA_dom_sf"/>
</dbReference>
<accession>A0A5C6BN38</accession>
<feature type="transmembrane region" description="Helical" evidence="1">
    <location>
        <begin position="46"/>
        <end position="70"/>
    </location>
</feature>
<keyword evidence="3" id="KW-1185">Reference proteome</keyword>
<dbReference type="PANTHER" id="PTHR37947:SF1">
    <property type="entry name" value="BLL2462 PROTEIN"/>
    <property type="match status" value="1"/>
</dbReference>
<reference evidence="2 3" key="1">
    <citation type="submission" date="2019-02" db="EMBL/GenBank/DDBJ databases">
        <title>Deep-cultivation of Planctomycetes and their phenomic and genomic characterization uncovers novel biology.</title>
        <authorList>
            <person name="Wiegand S."/>
            <person name="Jogler M."/>
            <person name="Boedeker C."/>
            <person name="Pinto D."/>
            <person name="Vollmers J."/>
            <person name="Rivas-Marin E."/>
            <person name="Kohn T."/>
            <person name="Peeters S.H."/>
            <person name="Heuer A."/>
            <person name="Rast P."/>
            <person name="Oberbeckmann S."/>
            <person name="Bunk B."/>
            <person name="Jeske O."/>
            <person name="Meyerdierks A."/>
            <person name="Storesund J.E."/>
            <person name="Kallscheuer N."/>
            <person name="Luecker S."/>
            <person name="Lage O.M."/>
            <person name="Pohl T."/>
            <person name="Merkel B.J."/>
            <person name="Hornburger P."/>
            <person name="Mueller R.-W."/>
            <person name="Bruemmer F."/>
            <person name="Labrenz M."/>
            <person name="Spormann A.M."/>
            <person name="Op Den Camp H."/>
            <person name="Overmann J."/>
            <person name="Amann R."/>
            <person name="Jetten M.S.M."/>
            <person name="Mascher T."/>
            <person name="Medema M.H."/>
            <person name="Devos D.P."/>
            <person name="Kaster A.-K."/>
            <person name="Ovreas L."/>
            <person name="Rohde M."/>
            <person name="Galperin M.Y."/>
            <person name="Jogler C."/>
        </authorList>
    </citation>
    <scope>NUCLEOTIDE SEQUENCE [LARGE SCALE GENOMIC DNA]</scope>
    <source>
        <strain evidence="2 3">CA54</strain>
    </source>
</reference>
<dbReference type="RefSeq" id="WP_146370870.1">
    <property type="nucleotide sequence ID" value="NZ_SJPP01000001.1"/>
</dbReference>
<comment type="caution">
    <text evidence="2">The sequence shown here is derived from an EMBL/GenBank/DDBJ whole genome shotgun (WGS) entry which is preliminary data.</text>
</comment>
<dbReference type="InterPro" id="IPR029062">
    <property type="entry name" value="Class_I_gatase-like"/>
</dbReference>
<keyword evidence="1" id="KW-0812">Transmembrane</keyword>
<dbReference type="SUPFAM" id="SSF52317">
    <property type="entry name" value="Class I glutamine amidotransferase-like"/>
    <property type="match status" value="1"/>
</dbReference>
<dbReference type="PANTHER" id="PTHR37947">
    <property type="entry name" value="BLL2462 PROTEIN"/>
    <property type="match status" value="1"/>
</dbReference>
<feature type="transmembrane region" description="Helical" evidence="1">
    <location>
        <begin position="12"/>
        <end position="34"/>
    </location>
</feature>
<keyword evidence="1" id="KW-0472">Membrane</keyword>
<gene>
    <name evidence="2" type="ORF">CA54_23980</name>
</gene>
<protein>
    <recommendedName>
        <fullName evidence="4">VWFA domain-containing protein</fullName>
    </recommendedName>
</protein>
<evidence type="ECO:0000313" key="2">
    <source>
        <dbReference type="EMBL" id="TWU13563.1"/>
    </source>
</evidence>
<evidence type="ECO:0000313" key="3">
    <source>
        <dbReference type="Proteomes" id="UP000320735"/>
    </source>
</evidence>
<dbReference type="OrthoDB" id="252901at2"/>
<evidence type="ECO:0000256" key="1">
    <source>
        <dbReference type="SAM" id="Phobius"/>
    </source>
</evidence>
<dbReference type="AlphaFoldDB" id="A0A5C6BN38"/>
<dbReference type="Proteomes" id="UP000320735">
    <property type="component" value="Unassembled WGS sequence"/>
</dbReference>
<proteinExistence type="predicted"/>
<dbReference type="EMBL" id="SJPP01000001">
    <property type="protein sequence ID" value="TWU13563.1"/>
    <property type="molecule type" value="Genomic_DNA"/>
</dbReference>
<keyword evidence="1" id="KW-1133">Transmembrane helix</keyword>
<name>A0A5C6BN38_9PLAN</name>
<organism evidence="2 3">
    <name type="scientific">Symmachiella macrocystis</name>
    <dbReference type="NCBI Taxonomy" id="2527985"/>
    <lineage>
        <taxon>Bacteria</taxon>
        <taxon>Pseudomonadati</taxon>
        <taxon>Planctomycetota</taxon>
        <taxon>Planctomycetia</taxon>
        <taxon>Planctomycetales</taxon>
        <taxon>Planctomycetaceae</taxon>
        <taxon>Symmachiella</taxon>
    </lineage>
</organism>